<proteinExistence type="predicted"/>
<organism evidence="1 2">
    <name type="scientific">Meganyctiphanes norvegica</name>
    <name type="common">Northern krill</name>
    <name type="synonym">Thysanopoda norvegica</name>
    <dbReference type="NCBI Taxonomy" id="48144"/>
    <lineage>
        <taxon>Eukaryota</taxon>
        <taxon>Metazoa</taxon>
        <taxon>Ecdysozoa</taxon>
        <taxon>Arthropoda</taxon>
        <taxon>Crustacea</taxon>
        <taxon>Multicrustacea</taxon>
        <taxon>Malacostraca</taxon>
        <taxon>Eumalacostraca</taxon>
        <taxon>Eucarida</taxon>
        <taxon>Euphausiacea</taxon>
        <taxon>Euphausiidae</taxon>
        <taxon>Meganyctiphanes</taxon>
    </lineage>
</organism>
<gene>
    <name evidence="1" type="ORF">MNOR_LOCUS36872</name>
</gene>
<reference evidence="1 2" key="1">
    <citation type="submission" date="2024-05" db="EMBL/GenBank/DDBJ databases">
        <authorList>
            <person name="Wallberg A."/>
        </authorList>
    </citation>
    <scope>NUCLEOTIDE SEQUENCE [LARGE SCALE GENOMIC DNA]</scope>
</reference>
<dbReference type="Proteomes" id="UP001497623">
    <property type="component" value="Unassembled WGS sequence"/>
</dbReference>
<feature type="non-terminal residue" evidence="1">
    <location>
        <position position="244"/>
    </location>
</feature>
<keyword evidence="2" id="KW-1185">Reference proteome</keyword>
<dbReference type="Gene3D" id="3.40.50.300">
    <property type="entry name" value="P-loop containing nucleotide triphosphate hydrolases"/>
    <property type="match status" value="1"/>
</dbReference>
<sequence>MPKMVPKTHAWSGQDDRECNYTLRTLKIGVNGVQQIAQCLQSIIKKWMQSHLKIVIRGDRNVGKTCLFYRLQGKPFLEEYIQTEEIQVGSIQWNYKATDDVVKVEVWDVVDKGKKKKKMEGLKLDNMAVDFEEPALDAEFLDVYKGTNGVILMLDVTKNCYGHHYSQTFVPPSLMLIGLAPNYTIIAKFTKIRFSGSQFFFDSLAPSWNESEIKMIKSVSLGKRSPFGAGVRGKFFQLTLLFIQ</sequence>
<dbReference type="SUPFAM" id="SSF52540">
    <property type="entry name" value="P-loop containing nucleoside triphosphate hydrolases"/>
    <property type="match status" value="1"/>
</dbReference>
<dbReference type="GO" id="GO:0005525">
    <property type="term" value="F:GTP binding"/>
    <property type="evidence" value="ECO:0007669"/>
    <property type="project" value="InterPro"/>
</dbReference>
<dbReference type="GO" id="GO:0005634">
    <property type="term" value="C:nucleus"/>
    <property type="evidence" value="ECO:0007669"/>
    <property type="project" value="TreeGrafter"/>
</dbReference>
<dbReference type="Pfam" id="PF08477">
    <property type="entry name" value="Roc"/>
    <property type="match status" value="1"/>
</dbReference>
<dbReference type="InterPro" id="IPR027417">
    <property type="entry name" value="P-loop_NTPase"/>
</dbReference>
<evidence type="ECO:0008006" key="3">
    <source>
        <dbReference type="Google" id="ProtNLM"/>
    </source>
</evidence>
<dbReference type="PANTHER" id="PTHR14932:SF1">
    <property type="entry name" value="RAB-LIKE PROTEIN 6"/>
    <property type="match status" value="1"/>
</dbReference>
<dbReference type="PANTHER" id="PTHR14932">
    <property type="entry name" value="RAS GTPASE-RELATED"/>
    <property type="match status" value="1"/>
</dbReference>
<evidence type="ECO:0000313" key="1">
    <source>
        <dbReference type="EMBL" id="CAL4193671.1"/>
    </source>
</evidence>
<accession>A0AAV2SFV3</accession>
<protein>
    <recommendedName>
        <fullName evidence="3">Rab-like protein 6</fullName>
    </recommendedName>
</protein>
<dbReference type="GO" id="GO:0005829">
    <property type="term" value="C:cytosol"/>
    <property type="evidence" value="ECO:0007669"/>
    <property type="project" value="TreeGrafter"/>
</dbReference>
<comment type="caution">
    <text evidence="1">The sequence shown here is derived from an EMBL/GenBank/DDBJ whole genome shotgun (WGS) entry which is preliminary data.</text>
</comment>
<evidence type="ECO:0000313" key="2">
    <source>
        <dbReference type="Proteomes" id="UP001497623"/>
    </source>
</evidence>
<name>A0AAV2SFV3_MEGNR</name>
<dbReference type="InterPro" id="IPR040385">
    <property type="entry name" value="RABL6"/>
</dbReference>
<dbReference type="AlphaFoldDB" id="A0AAV2SFV3"/>
<dbReference type="EMBL" id="CAXKWB010070094">
    <property type="protein sequence ID" value="CAL4193671.1"/>
    <property type="molecule type" value="Genomic_DNA"/>
</dbReference>